<evidence type="ECO:0000256" key="1">
    <source>
        <dbReference type="SAM" id="Phobius"/>
    </source>
</evidence>
<comment type="caution">
    <text evidence="3">The sequence shown here is derived from an EMBL/GenBank/DDBJ whole genome shotgun (WGS) entry which is preliminary data.</text>
</comment>
<accession>A0ABD2MKI7</accession>
<feature type="chain" id="PRO_5044747358" evidence="2">
    <location>
        <begin position="17"/>
        <end position="389"/>
    </location>
</feature>
<name>A0ABD2MKI7_9CUCU</name>
<dbReference type="EMBL" id="JABFTP020000001">
    <property type="protein sequence ID" value="KAL3266887.1"/>
    <property type="molecule type" value="Genomic_DNA"/>
</dbReference>
<evidence type="ECO:0000256" key="2">
    <source>
        <dbReference type="SAM" id="SignalP"/>
    </source>
</evidence>
<evidence type="ECO:0000313" key="3">
    <source>
        <dbReference type="EMBL" id="KAL3266887.1"/>
    </source>
</evidence>
<gene>
    <name evidence="3" type="ORF">HHI36_011037</name>
</gene>
<keyword evidence="1" id="KW-0812">Transmembrane</keyword>
<reference evidence="3 4" key="1">
    <citation type="journal article" date="2021" name="BMC Biol.">
        <title>Horizontally acquired antibacterial genes associated with adaptive radiation of ladybird beetles.</title>
        <authorList>
            <person name="Li H.S."/>
            <person name="Tang X.F."/>
            <person name="Huang Y.H."/>
            <person name="Xu Z.Y."/>
            <person name="Chen M.L."/>
            <person name="Du X.Y."/>
            <person name="Qiu B.Y."/>
            <person name="Chen P.T."/>
            <person name="Zhang W."/>
            <person name="Slipinski A."/>
            <person name="Escalona H.E."/>
            <person name="Waterhouse R.M."/>
            <person name="Zwick A."/>
            <person name="Pang H."/>
        </authorList>
    </citation>
    <scope>NUCLEOTIDE SEQUENCE [LARGE SCALE GENOMIC DNA]</scope>
    <source>
        <strain evidence="3">SYSU2018</strain>
    </source>
</reference>
<evidence type="ECO:0000313" key="4">
    <source>
        <dbReference type="Proteomes" id="UP001516400"/>
    </source>
</evidence>
<protein>
    <submittedName>
        <fullName evidence="3">Uncharacterized protein</fullName>
    </submittedName>
</protein>
<organism evidence="3 4">
    <name type="scientific">Cryptolaemus montrouzieri</name>
    <dbReference type="NCBI Taxonomy" id="559131"/>
    <lineage>
        <taxon>Eukaryota</taxon>
        <taxon>Metazoa</taxon>
        <taxon>Ecdysozoa</taxon>
        <taxon>Arthropoda</taxon>
        <taxon>Hexapoda</taxon>
        <taxon>Insecta</taxon>
        <taxon>Pterygota</taxon>
        <taxon>Neoptera</taxon>
        <taxon>Endopterygota</taxon>
        <taxon>Coleoptera</taxon>
        <taxon>Polyphaga</taxon>
        <taxon>Cucujiformia</taxon>
        <taxon>Coccinelloidea</taxon>
        <taxon>Coccinellidae</taxon>
        <taxon>Scymninae</taxon>
        <taxon>Scymnini</taxon>
        <taxon>Cryptolaemus</taxon>
    </lineage>
</organism>
<proteinExistence type="predicted"/>
<keyword evidence="4" id="KW-1185">Reference proteome</keyword>
<dbReference type="AlphaFoldDB" id="A0ABD2MKI7"/>
<feature type="signal peptide" evidence="2">
    <location>
        <begin position="1"/>
        <end position="16"/>
    </location>
</feature>
<dbReference type="Proteomes" id="UP001516400">
    <property type="component" value="Unassembled WGS sequence"/>
</dbReference>
<sequence length="389" mass="43923">MFKLLFEVSLISLVFSESAIEINTKLSNDENSNINETTTQNNNTTLANAEVFALPNTQPSAQSQHIAKSVETVKNDSITKNTKTKDEFRPSPEFKEPTYERNLYPVKKAYPEAKFSNIRNNEYGKRPSAPWERPSENSWTSSATFKFPQNHIQTTKDKPYKFFDNYGRDFHSFSGKNDYEAGLTKHSNIPVSSSGSGSGVGGSWEVSGTLYPDSKYLPKKPNYGYDFGYVEKPSTDLGHHGGYEGSVKKYQNPWKKIIKIIAAFIPIGLLISALTPTIITVSPMNTTMMRSRNDDPHTETIRKLISSLGYFDNLKDKDCENRILCELLQSASSSHNAEKHIENFMSNFSDGATYSPERIEELKMIFEAVKETNVKPLFVRVSKIILENL</sequence>
<keyword evidence="1" id="KW-1133">Transmembrane helix</keyword>
<keyword evidence="2" id="KW-0732">Signal</keyword>
<feature type="transmembrane region" description="Helical" evidence="1">
    <location>
        <begin position="260"/>
        <end position="282"/>
    </location>
</feature>
<keyword evidence="1" id="KW-0472">Membrane</keyword>